<dbReference type="SMART" id="SM00448">
    <property type="entry name" value="REC"/>
    <property type="match status" value="1"/>
</dbReference>
<dbReference type="EMBL" id="CP002961">
    <property type="protein sequence ID" value="AFK02319.1"/>
    <property type="molecule type" value="Genomic_DNA"/>
</dbReference>
<feature type="modified residue" description="4-aspartylphosphate" evidence="1">
    <location>
        <position position="61"/>
    </location>
</feature>
<feature type="domain" description="Response regulatory" evidence="2">
    <location>
        <begin position="6"/>
        <end position="128"/>
    </location>
</feature>
<dbReference type="PANTHER" id="PTHR44520:SF2">
    <property type="entry name" value="RESPONSE REGULATOR RCP1"/>
    <property type="match status" value="1"/>
</dbReference>
<dbReference type="Pfam" id="PF00072">
    <property type="entry name" value="Response_reg"/>
    <property type="match status" value="1"/>
</dbReference>
<evidence type="ECO:0000313" key="3">
    <source>
        <dbReference type="EMBL" id="AFK02319.1"/>
    </source>
</evidence>
<gene>
    <name evidence="3" type="ordered locus">Emtol_1170</name>
</gene>
<sequence length="141" mass="16063">MNRNASILICDDDEDDLYLVKSILNDTKFGKQTIYLNNGADLLEYLHSHTKETSIGLILLDLNMPKVDGREILKIIKTNPEFRKIPVIILTTSNSPQDIDKCYELGANCYMTKPSSYEGLDDAIKTLSKFWLELSHLPIKK</sequence>
<evidence type="ECO:0000259" key="2">
    <source>
        <dbReference type="PROSITE" id="PS50110"/>
    </source>
</evidence>
<dbReference type="SUPFAM" id="SSF52172">
    <property type="entry name" value="CheY-like"/>
    <property type="match status" value="1"/>
</dbReference>
<dbReference type="CDD" id="cd17557">
    <property type="entry name" value="REC_Rcp-like"/>
    <property type="match status" value="1"/>
</dbReference>
<keyword evidence="1" id="KW-0597">Phosphoprotein</keyword>
<dbReference type="Proteomes" id="UP000002875">
    <property type="component" value="Chromosome"/>
</dbReference>
<dbReference type="Gene3D" id="3.40.50.2300">
    <property type="match status" value="1"/>
</dbReference>
<dbReference type="RefSeq" id="WP_015028019.1">
    <property type="nucleotide sequence ID" value="NC_018748.1"/>
</dbReference>
<organism evidence="3 4">
    <name type="scientific">Emticicia oligotrophica (strain DSM 17448 / CIP 109782 / MTCC 6937 / GPTSA100-15)</name>
    <dbReference type="NCBI Taxonomy" id="929562"/>
    <lineage>
        <taxon>Bacteria</taxon>
        <taxon>Pseudomonadati</taxon>
        <taxon>Bacteroidota</taxon>
        <taxon>Cytophagia</taxon>
        <taxon>Cytophagales</taxon>
        <taxon>Leadbetterellaceae</taxon>
        <taxon>Emticicia</taxon>
    </lineage>
</organism>
<dbReference type="PANTHER" id="PTHR44520">
    <property type="entry name" value="RESPONSE REGULATOR RCP1-RELATED"/>
    <property type="match status" value="1"/>
</dbReference>
<evidence type="ECO:0000256" key="1">
    <source>
        <dbReference type="PROSITE-ProRule" id="PRU00169"/>
    </source>
</evidence>
<dbReference type="InterPro" id="IPR001789">
    <property type="entry name" value="Sig_transdc_resp-reg_receiver"/>
</dbReference>
<reference evidence="3 4" key="1">
    <citation type="submission" date="2011-07" db="EMBL/GenBank/DDBJ databases">
        <title>The complete genome of chromosome of Emticicia oligotrophica DSM 17448.</title>
        <authorList>
            <consortium name="US DOE Joint Genome Institute (JGI-PGF)"/>
            <person name="Lucas S."/>
            <person name="Han J."/>
            <person name="Lapidus A."/>
            <person name="Bruce D."/>
            <person name="Goodwin L."/>
            <person name="Pitluck S."/>
            <person name="Peters L."/>
            <person name="Kyrpides N."/>
            <person name="Mavromatis K."/>
            <person name="Ivanova N."/>
            <person name="Ovchinnikova G."/>
            <person name="Teshima H."/>
            <person name="Detter J.C."/>
            <person name="Tapia R."/>
            <person name="Han C."/>
            <person name="Land M."/>
            <person name="Hauser L."/>
            <person name="Markowitz V."/>
            <person name="Cheng J.-F."/>
            <person name="Hugenholtz P."/>
            <person name="Woyke T."/>
            <person name="Wu D."/>
            <person name="Tindall B."/>
            <person name="Pomrenke H."/>
            <person name="Brambilla E."/>
            <person name="Klenk H.-P."/>
            <person name="Eisen J.A."/>
        </authorList>
    </citation>
    <scope>NUCLEOTIDE SEQUENCE [LARGE SCALE GENOMIC DNA]</scope>
    <source>
        <strain evidence="3 4">DSM 17448</strain>
    </source>
</reference>
<keyword evidence="4" id="KW-1185">Reference proteome</keyword>
<proteinExistence type="predicted"/>
<evidence type="ECO:0000313" key="4">
    <source>
        <dbReference type="Proteomes" id="UP000002875"/>
    </source>
</evidence>
<protein>
    <submittedName>
        <fullName evidence="3">Response regulator receiver protein</fullName>
    </submittedName>
</protein>
<dbReference type="InterPro" id="IPR011006">
    <property type="entry name" value="CheY-like_superfamily"/>
</dbReference>
<dbReference type="PROSITE" id="PS50110">
    <property type="entry name" value="RESPONSE_REGULATORY"/>
    <property type="match status" value="1"/>
</dbReference>
<name>A0ABM5MYW4_EMTOG</name>
<accession>A0ABM5MYW4</accession>
<dbReference type="InterPro" id="IPR052893">
    <property type="entry name" value="TCS_response_regulator"/>
</dbReference>